<evidence type="ECO:0000313" key="1">
    <source>
        <dbReference type="EMBL" id="MBC5667380.1"/>
    </source>
</evidence>
<protein>
    <submittedName>
        <fullName evidence="1">Uncharacterized protein</fullName>
    </submittedName>
</protein>
<name>A0ABR7F3R4_9FIRM</name>
<evidence type="ECO:0000313" key="2">
    <source>
        <dbReference type="Proteomes" id="UP000597877"/>
    </source>
</evidence>
<reference evidence="1 2" key="1">
    <citation type="submission" date="2020-08" db="EMBL/GenBank/DDBJ databases">
        <title>Genome public.</title>
        <authorList>
            <person name="Liu C."/>
            <person name="Sun Q."/>
        </authorList>
    </citation>
    <scope>NUCLEOTIDE SEQUENCE [LARGE SCALE GENOMIC DNA]</scope>
    <source>
        <strain evidence="1 2">BX4</strain>
    </source>
</reference>
<dbReference type="RefSeq" id="WP_186840161.1">
    <property type="nucleotide sequence ID" value="NZ_JACOOZ010000003.1"/>
</dbReference>
<organism evidence="1 2">
    <name type="scientific">Eubacterium segne</name>
    <dbReference type="NCBI Taxonomy" id="2763045"/>
    <lineage>
        <taxon>Bacteria</taxon>
        <taxon>Bacillati</taxon>
        <taxon>Bacillota</taxon>
        <taxon>Clostridia</taxon>
        <taxon>Eubacteriales</taxon>
        <taxon>Eubacteriaceae</taxon>
        <taxon>Eubacterium</taxon>
    </lineage>
</organism>
<comment type="caution">
    <text evidence="1">The sequence shown here is derived from an EMBL/GenBank/DDBJ whole genome shotgun (WGS) entry which is preliminary data.</text>
</comment>
<dbReference type="Proteomes" id="UP000597877">
    <property type="component" value="Unassembled WGS sequence"/>
</dbReference>
<sequence length="107" mass="12626">MKTITLKDYKKINQMAEKSVENIPYSHCRILQEAKEKNVIEGIRKARERKPGKPLYLALKVSYNQGNRRYPHWIETVELIDIKNAEAHETPCRLYGRKKDNILAFIK</sequence>
<proteinExistence type="predicted"/>
<keyword evidence="2" id="KW-1185">Reference proteome</keyword>
<accession>A0ABR7F3R4</accession>
<gene>
    <name evidence="1" type="ORF">H8S00_05185</name>
</gene>
<dbReference type="EMBL" id="JACOOZ010000003">
    <property type="protein sequence ID" value="MBC5667380.1"/>
    <property type="molecule type" value="Genomic_DNA"/>
</dbReference>